<dbReference type="EMBL" id="JBJQND010000019">
    <property type="protein sequence ID" value="KAL3831506.1"/>
    <property type="molecule type" value="Genomic_DNA"/>
</dbReference>
<dbReference type="PANTHER" id="PTHR11256">
    <property type="entry name" value="BCL-2 RELATED"/>
    <property type="match status" value="1"/>
</dbReference>
<dbReference type="PROSITE" id="PS50063">
    <property type="entry name" value="BH4_2"/>
    <property type="match status" value="1"/>
</dbReference>
<feature type="short sequence motif" description="BH4" evidence="5">
    <location>
        <begin position="14"/>
        <end position="33"/>
    </location>
</feature>
<sequence>MSLNNNIEMNPSSSRYLVADYINYRLQKQGFTWPNCPPLGTRTNLHNTMRTIGDEFENRYREQFDDLVHQLHITPDIAYSTFVSVADELFVDGTNWGRVVALFAFGGAIAVQCVEKNLVHLVDSIYEWLATYIDNTIQHWINSQGGWERFVEFYKSQDKKKDDGPWPSLGSICLGAVGVLALGAFLTQKS</sequence>
<proteinExistence type="inferred from homology"/>
<dbReference type="AlphaFoldDB" id="A0ABD3T4G8"/>
<evidence type="ECO:0000256" key="4">
    <source>
        <dbReference type="ARBA" id="ARBA00023136"/>
    </source>
</evidence>
<dbReference type="InterPro" id="IPR020726">
    <property type="entry name" value="Bcl2_BH2_motif_CS"/>
</dbReference>
<gene>
    <name evidence="8" type="ORF">ACJMK2_023247</name>
</gene>
<dbReference type="CDD" id="cd06845">
    <property type="entry name" value="Bcl-2_like"/>
    <property type="match status" value="1"/>
</dbReference>
<dbReference type="InterPro" id="IPR026298">
    <property type="entry name" value="Bcl-2_fam"/>
</dbReference>
<dbReference type="PANTHER" id="PTHR11256:SF50">
    <property type="entry name" value="APOPTOSIS REGULATOR CED-9"/>
    <property type="match status" value="1"/>
</dbReference>
<evidence type="ECO:0000256" key="3">
    <source>
        <dbReference type="ARBA" id="ARBA00022703"/>
    </source>
</evidence>
<dbReference type="GO" id="GO:0006915">
    <property type="term" value="P:apoptotic process"/>
    <property type="evidence" value="ECO:0007669"/>
    <property type="project" value="UniProtKB-UniRule"/>
</dbReference>
<dbReference type="Pfam" id="PF00452">
    <property type="entry name" value="Bcl-2"/>
    <property type="match status" value="1"/>
</dbReference>
<evidence type="ECO:0000313" key="9">
    <source>
        <dbReference type="Proteomes" id="UP001634394"/>
    </source>
</evidence>
<dbReference type="InterPro" id="IPR002475">
    <property type="entry name" value="Bcl2-like"/>
</dbReference>
<comment type="caution">
    <text evidence="8">The sequence shown here is derived from an EMBL/GenBank/DDBJ whole genome shotgun (WGS) entry which is preliminary data.</text>
</comment>
<reference evidence="8 9" key="1">
    <citation type="submission" date="2024-11" db="EMBL/GenBank/DDBJ databases">
        <title>Chromosome-level genome assembly of the freshwater bivalve Anodonta woodiana.</title>
        <authorList>
            <person name="Chen X."/>
        </authorList>
    </citation>
    <scope>NUCLEOTIDE SEQUENCE [LARGE SCALE GENOMIC DNA]</scope>
    <source>
        <strain evidence="8">MN2024</strain>
        <tissue evidence="8">Gills</tissue>
    </source>
</reference>
<feature type="transmembrane region" description="Helical" evidence="6">
    <location>
        <begin position="166"/>
        <end position="186"/>
    </location>
</feature>
<keyword evidence="9" id="KW-1185">Reference proteome</keyword>
<comment type="subcellular location">
    <subcellularLocation>
        <location evidence="1">Membrane</location>
    </subcellularLocation>
</comment>
<evidence type="ECO:0000256" key="1">
    <source>
        <dbReference type="ARBA" id="ARBA00004370"/>
    </source>
</evidence>
<dbReference type="SMART" id="SM00337">
    <property type="entry name" value="BCL"/>
    <property type="match status" value="1"/>
</dbReference>
<evidence type="ECO:0000256" key="6">
    <source>
        <dbReference type="SAM" id="Phobius"/>
    </source>
</evidence>
<dbReference type="InterPro" id="IPR036834">
    <property type="entry name" value="Bcl-2-like_sf"/>
</dbReference>
<accession>A0ABD3T4G8</accession>
<evidence type="ECO:0000259" key="7">
    <source>
        <dbReference type="PROSITE" id="PS50063"/>
    </source>
</evidence>
<dbReference type="PROSITE" id="PS01258">
    <property type="entry name" value="BH2"/>
    <property type="match status" value="1"/>
</dbReference>
<dbReference type="SUPFAM" id="SSF56854">
    <property type="entry name" value="Bcl-2 inhibitors of programmed cell death"/>
    <property type="match status" value="1"/>
</dbReference>
<dbReference type="InterPro" id="IPR046371">
    <property type="entry name" value="Bcl-2_BH1-3"/>
</dbReference>
<dbReference type="InterPro" id="IPR020717">
    <property type="entry name" value="Bcl2_BH1_motif_CS"/>
</dbReference>
<feature type="domain" description="Apoptosis regulator Bcl-2 family BH4" evidence="7">
    <location>
        <begin position="14"/>
        <end position="33"/>
    </location>
</feature>
<evidence type="ECO:0000313" key="8">
    <source>
        <dbReference type="EMBL" id="KAL3831506.1"/>
    </source>
</evidence>
<evidence type="ECO:0000256" key="5">
    <source>
        <dbReference type="PROSITE-ProRule" id="PRU00025"/>
    </source>
</evidence>
<dbReference type="Gene3D" id="1.10.437.10">
    <property type="entry name" value="Blc2-like"/>
    <property type="match status" value="1"/>
</dbReference>
<evidence type="ECO:0000256" key="2">
    <source>
        <dbReference type="ARBA" id="ARBA00009458"/>
    </source>
</evidence>
<dbReference type="PROSITE" id="PS01080">
    <property type="entry name" value="BH1"/>
    <property type="match status" value="1"/>
</dbReference>
<dbReference type="PROSITE" id="PS50062">
    <property type="entry name" value="BCL2_FAMILY"/>
    <property type="match status" value="1"/>
</dbReference>
<protein>
    <recommendedName>
        <fullName evidence="7">Apoptosis regulator Bcl-2 family BH4 domain-containing protein</fullName>
    </recommendedName>
</protein>
<dbReference type="Proteomes" id="UP001634394">
    <property type="component" value="Unassembled WGS sequence"/>
</dbReference>
<name>A0ABD3T4G8_SINWO</name>
<organism evidence="8 9">
    <name type="scientific">Sinanodonta woodiana</name>
    <name type="common">Chinese pond mussel</name>
    <name type="synonym">Anodonta woodiana</name>
    <dbReference type="NCBI Taxonomy" id="1069815"/>
    <lineage>
        <taxon>Eukaryota</taxon>
        <taxon>Metazoa</taxon>
        <taxon>Spiralia</taxon>
        <taxon>Lophotrochozoa</taxon>
        <taxon>Mollusca</taxon>
        <taxon>Bivalvia</taxon>
        <taxon>Autobranchia</taxon>
        <taxon>Heteroconchia</taxon>
        <taxon>Palaeoheterodonta</taxon>
        <taxon>Unionida</taxon>
        <taxon>Unionoidea</taxon>
        <taxon>Unionidae</taxon>
        <taxon>Unioninae</taxon>
        <taxon>Sinanodonta</taxon>
    </lineage>
</organism>
<keyword evidence="3 5" id="KW-0053">Apoptosis</keyword>
<keyword evidence="6" id="KW-1133">Transmembrane helix</keyword>
<dbReference type="GO" id="GO:0016020">
    <property type="term" value="C:membrane"/>
    <property type="evidence" value="ECO:0007669"/>
    <property type="project" value="UniProtKB-SubCell"/>
</dbReference>
<dbReference type="PRINTS" id="PR01862">
    <property type="entry name" value="BCL2FAMILY"/>
</dbReference>
<keyword evidence="4 6" id="KW-0472">Membrane</keyword>
<comment type="similarity">
    <text evidence="2">Belongs to the Bcl-2 family.</text>
</comment>
<dbReference type="InterPro" id="IPR003093">
    <property type="entry name" value="Bcl2_BH4"/>
</dbReference>
<keyword evidence="6" id="KW-0812">Transmembrane</keyword>